<dbReference type="GO" id="GO:0006302">
    <property type="term" value="P:double-strand break repair"/>
    <property type="evidence" value="ECO:0007669"/>
    <property type="project" value="TreeGrafter"/>
</dbReference>
<dbReference type="PANTHER" id="PTHR21077:SF5">
    <property type="entry name" value="CROSSOVER JUNCTION ENDONUCLEASE MMS4"/>
    <property type="match status" value="1"/>
</dbReference>
<evidence type="ECO:0000256" key="8">
    <source>
        <dbReference type="ARBA" id="ARBA00022801"/>
    </source>
</evidence>
<dbReference type="InterPro" id="IPR042530">
    <property type="entry name" value="EME1/EME2_C"/>
</dbReference>
<keyword evidence="17" id="KW-1185">Reference proteome</keyword>
<evidence type="ECO:0000256" key="3">
    <source>
        <dbReference type="ARBA" id="ARBA00005313"/>
    </source>
</evidence>
<evidence type="ECO:0000256" key="5">
    <source>
        <dbReference type="ARBA" id="ARBA00022723"/>
    </source>
</evidence>
<feature type="domain" description="ERCC4" evidence="15">
    <location>
        <begin position="579"/>
        <end position="914"/>
    </location>
</feature>
<keyword evidence="8" id="KW-0378">Hydrolase</keyword>
<dbReference type="GO" id="GO:0031573">
    <property type="term" value="P:mitotic intra-S DNA damage checkpoint signaling"/>
    <property type="evidence" value="ECO:0007669"/>
    <property type="project" value="TreeGrafter"/>
</dbReference>
<feature type="compositionally biased region" description="Polar residues" evidence="14">
    <location>
        <begin position="489"/>
        <end position="500"/>
    </location>
</feature>
<feature type="compositionally biased region" description="Acidic residues" evidence="14">
    <location>
        <begin position="418"/>
        <end position="428"/>
    </location>
</feature>
<evidence type="ECO:0000256" key="13">
    <source>
        <dbReference type="ARBA" id="ARBA00023254"/>
    </source>
</evidence>
<name>S3CKS8_OPHP1</name>
<keyword evidence="4" id="KW-0540">Nuclease</keyword>
<keyword evidence="9" id="KW-0460">Magnesium</keyword>
<dbReference type="GO" id="GO:0003677">
    <property type="term" value="F:DNA binding"/>
    <property type="evidence" value="ECO:0007669"/>
    <property type="project" value="InterPro"/>
</dbReference>
<evidence type="ECO:0000256" key="2">
    <source>
        <dbReference type="ARBA" id="ARBA00004123"/>
    </source>
</evidence>
<comment type="subcellular location">
    <subcellularLocation>
        <location evidence="2">Nucleus</location>
    </subcellularLocation>
</comment>
<keyword evidence="10" id="KW-0233">DNA recombination</keyword>
<dbReference type="VEuPathDB" id="FungiDB:F503_07749"/>
<keyword evidence="7" id="KW-0227">DNA damage</keyword>
<dbReference type="Gene3D" id="1.10.150.670">
    <property type="entry name" value="Crossover junction endonuclease EME1, DNA-binding domain"/>
    <property type="match status" value="1"/>
</dbReference>
<dbReference type="STRING" id="1262450.S3CKS8"/>
<dbReference type="CDD" id="cd20085">
    <property type="entry name" value="XPF_nuclease_Mms4"/>
    <property type="match status" value="1"/>
</dbReference>
<dbReference type="SMART" id="SM00891">
    <property type="entry name" value="ERCC4"/>
    <property type="match status" value="1"/>
</dbReference>
<evidence type="ECO:0000256" key="7">
    <source>
        <dbReference type="ARBA" id="ARBA00022763"/>
    </source>
</evidence>
<dbReference type="GO" id="GO:0048476">
    <property type="term" value="C:Holliday junction resolvase complex"/>
    <property type="evidence" value="ECO:0007669"/>
    <property type="project" value="InterPro"/>
</dbReference>
<evidence type="ECO:0000256" key="12">
    <source>
        <dbReference type="ARBA" id="ARBA00023242"/>
    </source>
</evidence>
<dbReference type="GO" id="GO:0005634">
    <property type="term" value="C:nucleus"/>
    <property type="evidence" value="ECO:0007669"/>
    <property type="project" value="UniProtKB-SubCell"/>
</dbReference>
<organism evidence="16 17">
    <name type="scientific">Ophiostoma piceae (strain UAMH 11346)</name>
    <name type="common">Sap stain fungus</name>
    <dbReference type="NCBI Taxonomy" id="1262450"/>
    <lineage>
        <taxon>Eukaryota</taxon>
        <taxon>Fungi</taxon>
        <taxon>Dikarya</taxon>
        <taxon>Ascomycota</taxon>
        <taxon>Pezizomycotina</taxon>
        <taxon>Sordariomycetes</taxon>
        <taxon>Sordariomycetidae</taxon>
        <taxon>Ophiostomatales</taxon>
        <taxon>Ophiostomataceae</taxon>
        <taxon>Ophiostoma</taxon>
    </lineage>
</organism>
<evidence type="ECO:0000256" key="9">
    <source>
        <dbReference type="ARBA" id="ARBA00022842"/>
    </source>
</evidence>
<dbReference type="OrthoDB" id="343092at2759"/>
<protein>
    <submittedName>
        <fullName evidence="16">Ercc4 domain-containing protein</fullName>
    </submittedName>
</protein>
<feature type="region of interest" description="Disordered" evidence="14">
    <location>
        <begin position="208"/>
        <end position="236"/>
    </location>
</feature>
<evidence type="ECO:0000256" key="10">
    <source>
        <dbReference type="ARBA" id="ARBA00023172"/>
    </source>
</evidence>
<dbReference type="FunFam" id="1.10.150.670:FF:000004">
    <property type="entry name" value="Crossover junction endonuclease EME1"/>
    <property type="match status" value="1"/>
</dbReference>
<evidence type="ECO:0000256" key="6">
    <source>
        <dbReference type="ARBA" id="ARBA00022759"/>
    </source>
</evidence>
<feature type="compositionally biased region" description="Polar residues" evidence="14">
    <location>
        <begin position="150"/>
        <end position="172"/>
    </location>
</feature>
<dbReference type="GO" id="GO:0046872">
    <property type="term" value="F:metal ion binding"/>
    <property type="evidence" value="ECO:0007669"/>
    <property type="project" value="UniProtKB-KW"/>
</dbReference>
<dbReference type="HOGENOM" id="CLU_013160_0_0_1"/>
<dbReference type="EMBL" id="KE148151">
    <property type="protein sequence ID" value="EPE07098.1"/>
    <property type="molecule type" value="Genomic_DNA"/>
</dbReference>
<evidence type="ECO:0000313" key="17">
    <source>
        <dbReference type="Proteomes" id="UP000016923"/>
    </source>
</evidence>
<feature type="compositionally biased region" description="Acidic residues" evidence="14">
    <location>
        <begin position="798"/>
        <end position="811"/>
    </location>
</feature>
<keyword evidence="6" id="KW-0255">Endonuclease</keyword>
<dbReference type="Gene3D" id="3.40.50.10130">
    <property type="match status" value="1"/>
</dbReference>
<evidence type="ECO:0000313" key="16">
    <source>
        <dbReference type="EMBL" id="EPE07098.1"/>
    </source>
</evidence>
<comment type="cofactor">
    <cofactor evidence="1">
        <name>Mg(2+)</name>
        <dbReference type="ChEBI" id="CHEBI:18420"/>
    </cofactor>
</comment>
<dbReference type="GO" id="GO:0000712">
    <property type="term" value="P:resolution of meiotic recombination intermediates"/>
    <property type="evidence" value="ECO:0007669"/>
    <property type="project" value="TreeGrafter"/>
</dbReference>
<dbReference type="AlphaFoldDB" id="S3CKS8"/>
<dbReference type="InterPro" id="IPR047521">
    <property type="entry name" value="XPF_nuclease_EME1_ascomycetes"/>
</dbReference>
<feature type="compositionally biased region" description="Polar residues" evidence="14">
    <location>
        <begin position="366"/>
        <end position="384"/>
    </location>
</feature>
<evidence type="ECO:0000256" key="1">
    <source>
        <dbReference type="ARBA" id="ARBA00001946"/>
    </source>
</evidence>
<evidence type="ECO:0000259" key="15">
    <source>
        <dbReference type="SMART" id="SM00891"/>
    </source>
</evidence>
<dbReference type="GO" id="GO:0008821">
    <property type="term" value="F:crossover junction DNA endonuclease activity"/>
    <property type="evidence" value="ECO:0007669"/>
    <property type="project" value="TreeGrafter"/>
</dbReference>
<dbReference type="InterPro" id="IPR033310">
    <property type="entry name" value="Mms4/EME1/EME2"/>
</dbReference>
<gene>
    <name evidence="16" type="ORF">F503_07749</name>
</gene>
<dbReference type="eggNOG" id="ENOG502R8ER">
    <property type="taxonomic scope" value="Eukaryota"/>
</dbReference>
<dbReference type="InterPro" id="IPR006166">
    <property type="entry name" value="ERCC4_domain"/>
</dbReference>
<feature type="region of interest" description="Disordered" evidence="14">
    <location>
        <begin position="747"/>
        <end position="781"/>
    </location>
</feature>
<feature type="compositionally biased region" description="Basic and acidic residues" evidence="14">
    <location>
        <begin position="503"/>
        <end position="545"/>
    </location>
</feature>
<dbReference type="Proteomes" id="UP000016923">
    <property type="component" value="Unassembled WGS sequence"/>
</dbReference>
<feature type="compositionally biased region" description="Polar residues" evidence="14">
    <location>
        <begin position="473"/>
        <end position="482"/>
    </location>
</feature>
<keyword evidence="12" id="KW-0539">Nucleus</keyword>
<dbReference type="Pfam" id="PF02732">
    <property type="entry name" value="ERCC4"/>
    <property type="match status" value="1"/>
</dbReference>
<evidence type="ECO:0000256" key="11">
    <source>
        <dbReference type="ARBA" id="ARBA00023204"/>
    </source>
</evidence>
<proteinExistence type="inferred from homology"/>
<dbReference type="GO" id="GO:0031297">
    <property type="term" value="P:replication fork processing"/>
    <property type="evidence" value="ECO:0007669"/>
    <property type="project" value="TreeGrafter"/>
</dbReference>
<accession>S3CKS8</accession>
<reference evidence="16 17" key="1">
    <citation type="journal article" date="2013" name="BMC Genomics">
        <title>The genome and transcriptome of the pine saprophyte Ophiostoma piceae, and a comparison with the bark beetle-associated pine pathogen Grosmannia clavigera.</title>
        <authorList>
            <person name="Haridas S."/>
            <person name="Wang Y."/>
            <person name="Lim L."/>
            <person name="Massoumi Alamouti S."/>
            <person name="Jackman S."/>
            <person name="Docking R."/>
            <person name="Robertson G."/>
            <person name="Birol I."/>
            <person name="Bohlmann J."/>
            <person name="Breuil C."/>
        </authorList>
    </citation>
    <scope>NUCLEOTIDE SEQUENCE [LARGE SCALE GENOMIC DNA]</scope>
    <source>
        <strain evidence="16 17">UAMH 11346</strain>
    </source>
</reference>
<feature type="region of interest" description="Disordered" evidence="14">
    <location>
        <begin position="148"/>
        <end position="178"/>
    </location>
</feature>
<feature type="region of interest" description="Disordered" evidence="14">
    <location>
        <begin position="797"/>
        <end position="821"/>
    </location>
</feature>
<keyword evidence="5" id="KW-0479">Metal-binding</keyword>
<feature type="compositionally biased region" description="Basic residues" evidence="14">
    <location>
        <begin position="766"/>
        <end position="775"/>
    </location>
</feature>
<feature type="region of interest" description="Disordered" evidence="14">
    <location>
        <begin position="337"/>
        <end position="545"/>
    </location>
</feature>
<comment type="similarity">
    <text evidence="3">Belongs to the EME1/MMS4 family.</text>
</comment>
<sequence length="961" mass="105064">MMAEDCVILLSSDESDAFVTPHKPAPVTRQYDLDDDDDDDDFLGERLQARVSTLTAAASGQAISTVAHTAASRTGRSDAWDGGGSPKRPIAARLGVAVSSTSTAQSSNTNRAAAVLIIDDTPIQISSSSTRNSDAHKARRLEAAAPGYSGFSSDEINSSPFPNPTFTQQEPAQSRPVAIGGRDTKAVANNGISPLVRASRAFTDFTDCFDDDDSGLEQNRPSKRPRLSPKPATGTFSAAIRSSPRLSLARHITPNILFPAQPSRSTFTMDDSDDDMGDTIAPEPLPILRDKTQKEKASKAGAECIDLLTSSDAETGHTFPKVAGETDAEFVDIDDLLKNPSTPKKAPASPPTPRRRLESSAEIMLLSSSPPSHARQTTPNSIPRETNPAGRVSARAAPRPQARKSMQRSFSEGHALVFDDDDDDDDIEVWGNGSQGAEDLLAAWRKDPPPQVPARPQPGARDNMSPSRRRSSFDITASTITSKARARPGSSNQSALTTPATPDADKEARRREREATREEKRKEKEAEKERRQREREVEKERRKINADMAREKKAYERAEAAAFNNANRSRVDKSAAAPEMIVRLPMTLPQATKEITEGLLGEIKSNSEMWKSPLLDNVVTWRRKVTAEYKPDLGHWVPVQERIEDEKHAMAVFRAEDLVKLILAAQDPEVKQQMSGYDLESHLRAMKRTFSRHTIIYLVEGLHAWKSKNRTIRNRQFAEAVRNAGGSTTTNGSTASTPAGAAALAALNRSRQSGQPDEPVAAAARPSHRLGRRGQQRPPQHLDEAVVDDAMLELQMGFDDDDDDDDYDNGDGDGGNDRPKTRIMVHETQSSLDTARWIKIFTEQIATGRYRRLKEELYAASASFCMDSGQIATGDGGSETYVLMLQQIARVTEPVALGVAARYGTLPKLVRGFRDEGPLALEACLKSRNRNGALSDRTVGQALSRRIYKVLMGTDEASTDV</sequence>
<keyword evidence="13" id="KW-0469">Meiosis</keyword>
<evidence type="ECO:0000256" key="14">
    <source>
        <dbReference type="SAM" id="MobiDB-lite"/>
    </source>
</evidence>
<evidence type="ECO:0000256" key="4">
    <source>
        <dbReference type="ARBA" id="ARBA00022722"/>
    </source>
</evidence>
<keyword evidence="11" id="KW-0234">DNA repair</keyword>
<dbReference type="PANTHER" id="PTHR21077">
    <property type="entry name" value="EME1 PROTEIN"/>
    <property type="match status" value="1"/>
</dbReference>